<organism evidence="3 4">
    <name type="scientific">Rotaria sordida</name>
    <dbReference type="NCBI Taxonomy" id="392033"/>
    <lineage>
        <taxon>Eukaryota</taxon>
        <taxon>Metazoa</taxon>
        <taxon>Spiralia</taxon>
        <taxon>Gnathifera</taxon>
        <taxon>Rotifera</taxon>
        <taxon>Eurotatoria</taxon>
        <taxon>Bdelloidea</taxon>
        <taxon>Philodinida</taxon>
        <taxon>Philodinidae</taxon>
        <taxon>Rotaria</taxon>
    </lineage>
</organism>
<gene>
    <name evidence="3" type="ORF">OTI717_LOCUS43194</name>
</gene>
<evidence type="ECO:0000256" key="1">
    <source>
        <dbReference type="SAM" id="MobiDB-lite"/>
    </source>
</evidence>
<dbReference type="AlphaFoldDB" id="A0A820KBQ2"/>
<dbReference type="InterPro" id="IPR019406">
    <property type="entry name" value="APLF_PBZ"/>
</dbReference>
<evidence type="ECO:0000313" key="3">
    <source>
        <dbReference type="EMBL" id="CAF4339226.1"/>
    </source>
</evidence>
<reference evidence="3" key="1">
    <citation type="submission" date="2021-02" db="EMBL/GenBank/DDBJ databases">
        <authorList>
            <person name="Nowell W R."/>
        </authorList>
    </citation>
    <scope>NUCLEOTIDE SEQUENCE</scope>
</reference>
<evidence type="ECO:0000313" key="4">
    <source>
        <dbReference type="Proteomes" id="UP000663823"/>
    </source>
</evidence>
<feature type="region of interest" description="Disordered" evidence="1">
    <location>
        <begin position="46"/>
        <end position="74"/>
    </location>
</feature>
<comment type="caution">
    <text evidence="3">The sequence shown here is derived from an EMBL/GenBank/DDBJ whole genome shotgun (WGS) entry which is preliminary data.</text>
</comment>
<dbReference type="EMBL" id="CAJOAX010059793">
    <property type="protein sequence ID" value="CAF4339226.1"/>
    <property type="molecule type" value="Genomic_DNA"/>
</dbReference>
<feature type="non-terminal residue" evidence="3">
    <location>
        <position position="124"/>
    </location>
</feature>
<feature type="non-terminal residue" evidence="3">
    <location>
        <position position="1"/>
    </location>
</feature>
<name>A0A820KBQ2_9BILA</name>
<evidence type="ECO:0000259" key="2">
    <source>
        <dbReference type="Pfam" id="PF10283"/>
    </source>
</evidence>
<protein>
    <recommendedName>
        <fullName evidence="2">PBZ-type domain-containing protein</fullName>
    </recommendedName>
</protein>
<dbReference type="Proteomes" id="UP000663823">
    <property type="component" value="Unassembled WGS sequence"/>
</dbReference>
<proteinExistence type="predicted"/>
<feature type="domain" description="PBZ-type" evidence="2">
    <location>
        <begin position="72"/>
        <end position="97"/>
    </location>
</feature>
<dbReference type="Pfam" id="PF10283">
    <property type="entry name" value="zf-CCHH"/>
    <property type="match status" value="1"/>
</dbReference>
<sequence length="124" mass="14753">RNCKDLCNPIHRGQYRHTGWPDFLIPCRDQEKCRNQSDQHRIKYSHGERGMELIKASSSQQQQQPSHDRNQRIPCKWGSNCRNISNSKHCDQYSHPDIVQQQNDSRIRCKWGIQCHDQTSTHRM</sequence>
<accession>A0A820KBQ2</accession>